<proteinExistence type="predicted"/>
<dbReference type="AlphaFoldDB" id="A0A6L2MF59"/>
<protein>
    <submittedName>
        <fullName evidence="3">Uncharacterized protein</fullName>
    </submittedName>
</protein>
<evidence type="ECO:0000256" key="2">
    <source>
        <dbReference type="SAM" id="MobiDB-lite"/>
    </source>
</evidence>
<feature type="region of interest" description="Disordered" evidence="2">
    <location>
        <begin position="1"/>
        <end position="61"/>
    </location>
</feature>
<organism evidence="3">
    <name type="scientific">Tanacetum cinerariifolium</name>
    <name type="common">Dalmatian daisy</name>
    <name type="synonym">Chrysanthemum cinerariifolium</name>
    <dbReference type="NCBI Taxonomy" id="118510"/>
    <lineage>
        <taxon>Eukaryota</taxon>
        <taxon>Viridiplantae</taxon>
        <taxon>Streptophyta</taxon>
        <taxon>Embryophyta</taxon>
        <taxon>Tracheophyta</taxon>
        <taxon>Spermatophyta</taxon>
        <taxon>Magnoliopsida</taxon>
        <taxon>eudicotyledons</taxon>
        <taxon>Gunneridae</taxon>
        <taxon>Pentapetalae</taxon>
        <taxon>asterids</taxon>
        <taxon>campanulids</taxon>
        <taxon>Asterales</taxon>
        <taxon>Asteraceae</taxon>
        <taxon>Asteroideae</taxon>
        <taxon>Anthemideae</taxon>
        <taxon>Anthemidinae</taxon>
        <taxon>Tanacetum</taxon>
    </lineage>
</organism>
<accession>A0A6L2MF59</accession>
<evidence type="ECO:0000313" key="3">
    <source>
        <dbReference type="EMBL" id="GEU72330.1"/>
    </source>
</evidence>
<feature type="coiled-coil region" evidence="1">
    <location>
        <begin position="290"/>
        <end position="334"/>
    </location>
</feature>
<feature type="compositionally biased region" description="Low complexity" evidence="2">
    <location>
        <begin position="25"/>
        <end position="34"/>
    </location>
</feature>
<comment type="caution">
    <text evidence="3">The sequence shown here is derived from an EMBL/GenBank/DDBJ whole genome shotgun (WGS) entry which is preliminary data.</text>
</comment>
<sequence>MLVQNPMGEGSALPTDPQNTPTFLQSSSSQPQKTQKPRKPKRKNIQVPQPSGSTKHVADEGFYKELDDRLVRATTTASSLEARAGQWVLDLEKTKTTQALEITSLKRRIKKLEKKQRSRTHKLKRLYKVGLTARLDSSEDEQSLGEDASKQEKKVHDIDADEDITLVNDQDDVDDAEMFDVSDLHGEEVFVEKELADKKVSAAGEVNAASIATTDNAVEKITIDEATLAKALVELKASKPKLKGVVIQESKLMKPKKKDQIRLDEEDALKLQAELQEEFYKEQRLIDADYQMAERLHAEEQQELTSEEKATLFMQLLEKRRKFFEAKRAEEKRNKPPTQAQKNHKMFDSAFKRVNIFVDFKTELVEGSSKRAEEVLTQERSKKQKVDDDKEINELKKIIEIIPNEKEVAIDAIPLAVKSLKTVVTTAGTRVKTARKSYYCQYKEVTAAQVEVSAAQEL</sequence>
<gene>
    <name evidence="3" type="ORF">Tci_044308</name>
</gene>
<reference evidence="3" key="1">
    <citation type="journal article" date="2019" name="Sci. Rep.">
        <title>Draft genome of Tanacetum cinerariifolium, the natural source of mosquito coil.</title>
        <authorList>
            <person name="Yamashiro T."/>
            <person name="Shiraishi A."/>
            <person name="Satake H."/>
            <person name="Nakayama K."/>
        </authorList>
    </citation>
    <scope>NUCLEOTIDE SEQUENCE</scope>
</reference>
<name>A0A6L2MF59_TANCI</name>
<feature type="compositionally biased region" description="Basic residues" evidence="2">
    <location>
        <begin position="35"/>
        <end position="44"/>
    </location>
</feature>
<evidence type="ECO:0000256" key="1">
    <source>
        <dbReference type="SAM" id="Coils"/>
    </source>
</evidence>
<dbReference type="EMBL" id="BKCJ010006471">
    <property type="protein sequence ID" value="GEU72330.1"/>
    <property type="molecule type" value="Genomic_DNA"/>
</dbReference>
<keyword evidence="1" id="KW-0175">Coiled coil</keyword>
<feature type="coiled-coil region" evidence="1">
    <location>
        <begin position="63"/>
        <end position="115"/>
    </location>
</feature>